<dbReference type="KEGG" id="salo:EF888_20945"/>
<keyword evidence="2" id="KW-0328">Glycosyltransferase</keyword>
<dbReference type="EMBL" id="QGGV01000004">
    <property type="protein sequence ID" value="PWK56458.1"/>
    <property type="molecule type" value="Genomic_DNA"/>
</dbReference>
<name>A0A316G6N2_9RHOB</name>
<organism evidence="5 6">
    <name type="scientific">Silicimonas algicola</name>
    <dbReference type="NCBI Taxonomy" id="1826607"/>
    <lineage>
        <taxon>Bacteria</taxon>
        <taxon>Pseudomonadati</taxon>
        <taxon>Pseudomonadota</taxon>
        <taxon>Alphaproteobacteria</taxon>
        <taxon>Rhodobacterales</taxon>
        <taxon>Paracoccaceae</taxon>
    </lineage>
</organism>
<protein>
    <submittedName>
        <fullName evidence="5">Glycosyl transferase family 2</fullName>
    </submittedName>
</protein>
<dbReference type="GO" id="GO:0016757">
    <property type="term" value="F:glycosyltransferase activity"/>
    <property type="evidence" value="ECO:0007669"/>
    <property type="project" value="UniProtKB-KW"/>
</dbReference>
<evidence type="ECO:0000313" key="6">
    <source>
        <dbReference type="Proteomes" id="UP000245390"/>
    </source>
</evidence>
<evidence type="ECO:0000259" key="4">
    <source>
        <dbReference type="Pfam" id="PF00535"/>
    </source>
</evidence>
<dbReference type="OrthoDB" id="153025at2"/>
<keyword evidence="3 5" id="KW-0808">Transferase</keyword>
<evidence type="ECO:0000256" key="2">
    <source>
        <dbReference type="ARBA" id="ARBA00022676"/>
    </source>
</evidence>
<evidence type="ECO:0000256" key="1">
    <source>
        <dbReference type="ARBA" id="ARBA00006739"/>
    </source>
</evidence>
<dbReference type="InterPro" id="IPR001173">
    <property type="entry name" value="Glyco_trans_2-like"/>
</dbReference>
<comment type="caution">
    <text evidence="5">The sequence shown here is derived from an EMBL/GenBank/DDBJ whole genome shotgun (WGS) entry which is preliminary data.</text>
</comment>
<dbReference type="PANTHER" id="PTHR43179:SF12">
    <property type="entry name" value="GALACTOFURANOSYLTRANSFERASE GLFT2"/>
    <property type="match status" value="1"/>
</dbReference>
<keyword evidence="6" id="KW-1185">Reference proteome</keyword>
<dbReference type="Proteomes" id="UP000245390">
    <property type="component" value="Unassembled WGS sequence"/>
</dbReference>
<dbReference type="AlphaFoldDB" id="A0A316G6N2"/>
<sequence length="427" mass="47313">MSDGPRVSVIVASRHRPNWLRRCLTALRQVDYPAFEVIVVADSESQASGEVSSLKWVRFDEPNLSRARNAGIAASAGEICAFIDDDAVPEPLWLAHHVEALATTRAAASVGFVRGRNGLSFQSRVTSIDREAETHVEEDRGEQAFVPRLSAGRALKLVGTNMAVRRDILMSLGGFDPAFAWFLDDADLSMRLCHAGHITAVAPLAEVHHGFGASVRRTADRVPLDLHDIGRSSALYFRRHPGVDVSELVARIEIRERARLLRHMIDGGCEPGDVSRILRTFKEGWQVGLSMPLPSLEPIGKSPDAFVPMMAVPSGHEVLTGRLASRRGLVEHASQLVASGQRCSVFSFSLTNRRHRVRYVDPGFWLQTGGQFGRAERSDPWIKWCRFAYRKKVEVRRVANVRGIREIVNGAGHKTREKRDIGGVRDA</sequence>
<dbReference type="PANTHER" id="PTHR43179">
    <property type="entry name" value="RHAMNOSYLTRANSFERASE WBBL"/>
    <property type="match status" value="1"/>
</dbReference>
<dbReference type="CDD" id="cd06423">
    <property type="entry name" value="CESA_like"/>
    <property type="match status" value="1"/>
</dbReference>
<accession>A0A316G6N2</accession>
<proteinExistence type="inferred from homology"/>
<dbReference type="RefSeq" id="WP_109759150.1">
    <property type="nucleotide sequence ID" value="NZ_CP034588.1"/>
</dbReference>
<evidence type="ECO:0000256" key="3">
    <source>
        <dbReference type="ARBA" id="ARBA00022679"/>
    </source>
</evidence>
<reference evidence="5 6" key="1">
    <citation type="submission" date="2018-05" db="EMBL/GenBank/DDBJ databases">
        <title>Genomic Encyclopedia of Type Strains, Phase IV (KMG-IV): sequencing the most valuable type-strain genomes for metagenomic binning, comparative biology and taxonomic classification.</title>
        <authorList>
            <person name="Goeker M."/>
        </authorList>
    </citation>
    <scope>NUCLEOTIDE SEQUENCE [LARGE SCALE GENOMIC DNA]</scope>
    <source>
        <strain evidence="5 6">DSM 103371</strain>
    </source>
</reference>
<dbReference type="Gene3D" id="3.90.550.10">
    <property type="entry name" value="Spore Coat Polysaccharide Biosynthesis Protein SpsA, Chain A"/>
    <property type="match status" value="1"/>
</dbReference>
<feature type="domain" description="Glycosyltransferase 2-like" evidence="4">
    <location>
        <begin position="8"/>
        <end position="170"/>
    </location>
</feature>
<dbReference type="SUPFAM" id="SSF53448">
    <property type="entry name" value="Nucleotide-diphospho-sugar transferases"/>
    <property type="match status" value="1"/>
</dbReference>
<dbReference type="InterPro" id="IPR029044">
    <property type="entry name" value="Nucleotide-diphossugar_trans"/>
</dbReference>
<evidence type="ECO:0000313" key="5">
    <source>
        <dbReference type="EMBL" id="PWK56458.1"/>
    </source>
</evidence>
<dbReference type="Pfam" id="PF00535">
    <property type="entry name" value="Glycos_transf_2"/>
    <property type="match status" value="1"/>
</dbReference>
<gene>
    <name evidence="5" type="ORF">C8D95_104130</name>
</gene>
<comment type="similarity">
    <text evidence="1">Belongs to the glycosyltransferase 2 family.</text>
</comment>